<dbReference type="AlphaFoldDB" id="A0A0B2UM53"/>
<organism evidence="1 2">
    <name type="scientific">Ordospora colligata OC4</name>
    <dbReference type="NCBI Taxonomy" id="1354746"/>
    <lineage>
        <taxon>Eukaryota</taxon>
        <taxon>Fungi</taxon>
        <taxon>Fungi incertae sedis</taxon>
        <taxon>Microsporidia</taxon>
        <taxon>Ordosporidae</taxon>
        <taxon>Ordospora</taxon>
    </lineage>
</organism>
<keyword evidence="2" id="KW-1185">Reference proteome</keyword>
<evidence type="ECO:0000313" key="1">
    <source>
        <dbReference type="EMBL" id="KHN70334.1"/>
    </source>
</evidence>
<dbReference type="VEuPathDB" id="MicrosporidiaDB:M896_021730"/>
<name>A0A0B2UM53_9MICR</name>
<dbReference type="GeneID" id="26261268"/>
<comment type="caution">
    <text evidence="1">The sequence shown here is derived from an EMBL/GenBank/DDBJ whole genome shotgun (WGS) entry which is preliminary data.</text>
</comment>
<dbReference type="OrthoDB" id="2189521at2759"/>
<sequence>MDSLCLIFDETPSDPKDVRVGDYIKAEVNGSAFTAKVTDMTTVKNGKHGAAKTSLESKLLKTGATHKLTYTSNDMVVLCRPTKLTLPPIIDIYTDKKSGVTMINFINADGSDVELKLDEIMSAENIKKICEEFKKNESEKKELILKFKAFSDIWLFDGINNASTSS</sequence>
<proteinExistence type="predicted"/>
<dbReference type="Proteomes" id="UP000031056">
    <property type="component" value="Unassembled WGS sequence"/>
</dbReference>
<evidence type="ECO:0000313" key="2">
    <source>
        <dbReference type="Proteomes" id="UP000031056"/>
    </source>
</evidence>
<protein>
    <submittedName>
        <fullName evidence="1">Uncharacterized protein</fullName>
    </submittedName>
</protein>
<dbReference type="RefSeq" id="XP_014564376.1">
    <property type="nucleotide sequence ID" value="XM_014708890.1"/>
</dbReference>
<gene>
    <name evidence="1" type="ORF">M896_021730</name>
</gene>
<dbReference type="Gene3D" id="2.30.30.30">
    <property type="match status" value="1"/>
</dbReference>
<dbReference type="InParanoid" id="A0A0B2UM53"/>
<dbReference type="SUPFAM" id="SSF50104">
    <property type="entry name" value="Translation proteins SH3-like domain"/>
    <property type="match status" value="1"/>
</dbReference>
<accession>A0A0B2UM53</accession>
<reference evidence="1 2" key="1">
    <citation type="journal article" date="2014" name="MBio">
        <title>The Ordospora colligata genome; evolution of extreme reduction in microsporidia and host-to-parasite horizontal gene transfer.</title>
        <authorList>
            <person name="Pombert J.-F."/>
            <person name="Haag K.L."/>
            <person name="Beidas S."/>
            <person name="Ebert D."/>
            <person name="Keeling P.J."/>
        </authorList>
    </citation>
    <scope>NUCLEOTIDE SEQUENCE [LARGE SCALE GENOMIC DNA]</scope>
    <source>
        <strain evidence="1 2">OC4</strain>
    </source>
</reference>
<dbReference type="InterPro" id="IPR008991">
    <property type="entry name" value="Translation_prot_SH3-like_sf"/>
</dbReference>
<dbReference type="InterPro" id="IPR014722">
    <property type="entry name" value="Rib_uL2_dom2"/>
</dbReference>
<dbReference type="HOGENOM" id="CLU_1687145_0_0_1"/>
<dbReference type="EMBL" id="JOKQ01000002">
    <property type="protein sequence ID" value="KHN70334.1"/>
    <property type="molecule type" value="Genomic_DNA"/>
</dbReference>